<dbReference type="SMART" id="SM00347">
    <property type="entry name" value="HTH_MARR"/>
    <property type="match status" value="1"/>
</dbReference>
<dbReference type="AlphaFoldDB" id="A0A2A9EYH8"/>
<dbReference type="PRINTS" id="PR00598">
    <property type="entry name" value="HTHMARR"/>
</dbReference>
<dbReference type="Proteomes" id="UP000224130">
    <property type="component" value="Unassembled WGS sequence"/>
</dbReference>
<dbReference type="RefSeq" id="WP_098464374.1">
    <property type="nucleotide sequence ID" value="NZ_PDJJ01000001.1"/>
</dbReference>
<evidence type="ECO:0000313" key="3">
    <source>
        <dbReference type="Proteomes" id="UP000224130"/>
    </source>
</evidence>
<organism evidence="2 3">
    <name type="scientific">Isoptericola jiangsuensis</name>
    <dbReference type="NCBI Taxonomy" id="548579"/>
    <lineage>
        <taxon>Bacteria</taxon>
        <taxon>Bacillati</taxon>
        <taxon>Actinomycetota</taxon>
        <taxon>Actinomycetes</taxon>
        <taxon>Micrococcales</taxon>
        <taxon>Promicromonosporaceae</taxon>
        <taxon>Isoptericola</taxon>
    </lineage>
</organism>
<keyword evidence="2" id="KW-0238">DNA-binding</keyword>
<dbReference type="SUPFAM" id="SSF46785">
    <property type="entry name" value="Winged helix' DNA-binding domain"/>
    <property type="match status" value="1"/>
</dbReference>
<dbReference type="Gene3D" id="1.10.10.10">
    <property type="entry name" value="Winged helix-like DNA-binding domain superfamily/Winged helix DNA-binding domain"/>
    <property type="match status" value="1"/>
</dbReference>
<dbReference type="InterPro" id="IPR036388">
    <property type="entry name" value="WH-like_DNA-bd_sf"/>
</dbReference>
<proteinExistence type="predicted"/>
<dbReference type="Pfam" id="PF01047">
    <property type="entry name" value="MarR"/>
    <property type="match status" value="1"/>
</dbReference>
<dbReference type="InterPro" id="IPR039422">
    <property type="entry name" value="MarR/SlyA-like"/>
</dbReference>
<dbReference type="GO" id="GO:0003700">
    <property type="term" value="F:DNA-binding transcription factor activity"/>
    <property type="evidence" value="ECO:0007669"/>
    <property type="project" value="InterPro"/>
</dbReference>
<evidence type="ECO:0000259" key="1">
    <source>
        <dbReference type="PROSITE" id="PS50995"/>
    </source>
</evidence>
<accession>A0A2A9EYH8</accession>
<dbReference type="EMBL" id="PDJJ01000001">
    <property type="protein sequence ID" value="PFG44124.1"/>
    <property type="molecule type" value="Genomic_DNA"/>
</dbReference>
<dbReference type="GO" id="GO:0006950">
    <property type="term" value="P:response to stress"/>
    <property type="evidence" value="ECO:0007669"/>
    <property type="project" value="TreeGrafter"/>
</dbReference>
<dbReference type="PANTHER" id="PTHR33164">
    <property type="entry name" value="TRANSCRIPTIONAL REGULATOR, MARR FAMILY"/>
    <property type="match status" value="1"/>
</dbReference>
<dbReference type="InterPro" id="IPR000835">
    <property type="entry name" value="HTH_MarR-typ"/>
</dbReference>
<gene>
    <name evidence="2" type="ORF">ATJ88_2842</name>
</gene>
<protein>
    <submittedName>
        <fullName evidence="2">DNA-binding MarR family transcriptional regulator</fullName>
    </submittedName>
</protein>
<keyword evidence="3" id="KW-1185">Reference proteome</keyword>
<dbReference type="InterPro" id="IPR036390">
    <property type="entry name" value="WH_DNA-bd_sf"/>
</dbReference>
<dbReference type="PROSITE" id="PS50995">
    <property type="entry name" value="HTH_MARR_2"/>
    <property type="match status" value="1"/>
</dbReference>
<dbReference type="OrthoDB" id="3178168at2"/>
<comment type="caution">
    <text evidence="2">The sequence shown here is derived from an EMBL/GenBank/DDBJ whole genome shotgun (WGS) entry which is preliminary data.</text>
</comment>
<sequence>MAASTSSVSGTAKEAARTWEALFRTQVTLMRRFQADDVWVELSMREYDVLFTLSRADGGCLRLRDLNEDVLLAQSSLSRMVERLEARGLVTRSVPPDDARGTLVALTREGRRLQREVGRRHVRAMEQYVGSALDPAEQAELTRLLERLRAAQPGIADWSPRS</sequence>
<name>A0A2A9EYH8_9MICO</name>
<dbReference type="GO" id="GO:0003677">
    <property type="term" value="F:DNA binding"/>
    <property type="evidence" value="ECO:0007669"/>
    <property type="project" value="UniProtKB-KW"/>
</dbReference>
<feature type="domain" description="HTH marR-type" evidence="1">
    <location>
        <begin position="15"/>
        <end position="150"/>
    </location>
</feature>
<reference evidence="2 3" key="1">
    <citation type="submission" date="2017-10" db="EMBL/GenBank/DDBJ databases">
        <title>Sequencing the genomes of 1000 actinobacteria strains.</title>
        <authorList>
            <person name="Klenk H.-P."/>
        </authorList>
    </citation>
    <scope>NUCLEOTIDE SEQUENCE [LARGE SCALE GENOMIC DNA]</scope>
    <source>
        <strain evidence="2 3">DSM 21863</strain>
    </source>
</reference>
<dbReference type="PANTHER" id="PTHR33164:SF104">
    <property type="entry name" value="TRANSCRIPTIONAL REGULATORY PROTEIN"/>
    <property type="match status" value="1"/>
</dbReference>
<evidence type="ECO:0000313" key="2">
    <source>
        <dbReference type="EMBL" id="PFG44124.1"/>
    </source>
</evidence>